<evidence type="ECO:0000313" key="2">
    <source>
        <dbReference type="Proteomes" id="UP000533429"/>
    </source>
</evidence>
<evidence type="ECO:0000313" key="1">
    <source>
        <dbReference type="EMBL" id="NVP03425.1"/>
    </source>
</evidence>
<gene>
    <name evidence="1" type="ORF">HWA77_24785</name>
</gene>
<reference evidence="1 2" key="1">
    <citation type="submission" date="2020-06" db="EMBL/GenBank/DDBJ databases">
        <title>Photobacterium damselae subsp. damselae comparative genomics.</title>
        <authorList>
            <person name="Osorio C.R."/>
        </authorList>
    </citation>
    <scope>NUCLEOTIDE SEQUENCE [LARGE SCALE GENOMIC DNA]</scope>
    <source>
        <strain evidence="1 2">TW250/03</strain>
    </source>
</reference>
<dbReference type="Proteomes" id="UP000533429">
    <property type="component" value="Unassembled WGS sequence"/>
</dbReference>
<protein>
    <submittedName>
        <fullName evidence="1">Uncharacterized protein</fullName>
    </submittedName>
</protein>
<name>A0A850R4I5_PHODD</name>
<proteinExistence type="predicted"/>
<organism evidence="1 2">
    <name type="scientific">Photobacterium damselae subsp. damselae</name>
    <name type="common">Listonella damsela</name>
    <dbReference type="NCBI Taxonomy" id="85581"/>
    <lineage>
        <taxon>Bacteria</taxon>
        <taxon>Pseudomonadati</taxon>
        <taxon>Pseudomonadota</taxon>
        <taxon>Gammaproteobacteria</taxon>
        <taxon>Vibrionales</taxon>
        <taxon>Vibrionaceae</taxon>
        <taxon>Photobacterium</taxon>
    </lineage>
</organism>
<accession>A0A850R4I5</accession>
<dbReference type="AlphaFoldDB" id="A0A850R4I5"/>
<sequence>MPEQPVKEFVLYQLSPVIFNKEIDITAISKWNFRDFVTISVPHCKLITAYLQYDSVQFEPFIPELNDLLINVMERHLEQIATELYVVPDLFKLDMDARTAEFTIASQGSNVTGKVVFGFMNKDRFLTEIYEFLAESDAL</sequence>
<comment type="caution">
    <text evidence="1">The sequence shown here is derived from an EMBL/GenBank/DDBJ whole genome shotgun (WGS) entry which is preliminary data.</text>
</comment>
<dbReference type="EMBL" id="JABXOR010001609">
    <property type="protein sequence ID" value="NVP03425.1"/>
    <property type="molecule type" value="Genomic_DNA"/>
</dbReference>